<accession>A0A9F7TRL7</accession>
<dbReference type="Gene3D" id="3.40.50.1010">
    <property type="entry name" value="5'-nuclease"/>
    <property type="match status" value="1"/>
</dbReference>
<keyword evidence="3" id="KW-1185">Reference proteome</keyword>
<reference evidence="4" key="2">
    <citation type="submission" date="2025-08" db="UniProtKB">
        <authorList>
            <consortium name="RefSeq"/>
        </authorList>
    </citation>
    <scope>IDENTIFICATION</scope>
    <source>
        <tissue evidence="4">Blood</tissue>
    </source>
</reference>
<sequence length="338" mass="37372">MTSFCKAKTRKRVSILVLPVPSSRSQKPEMQRRPEKRPEQRSIRKNERNADRHRPPARIRGQRETQKQSQGQKHACEQACCYDTSTECTETSDNDYEMQIVEELHLARSNRQLHVKVEKSYGELTSMDVDPADESATIALSQKQQQDLLIVLDTNVLLSHLDFVKRIRSHGLGALGFPTMLVLWVALQELDSLKSRKLSKASCGLHLHLPEEPGAASLEPVHAASVSRCLLNVEDNDDLVLQCCLQYKTLYPEGTIMLCTTKDLQSEAAVRQDGRLGCQDATDVSGVLRHDMPRGGGVPSCATKAAGRQELPGLQLTSHVHEGLRHATPTGGGVCGQG</sequence>
<proteinExistence type="predicted"/>
<dbReference type="Proteomes" id="UP000221080">
    <property type="component" value="Chromosome 2"/>
</dbReference>
<reference evidence="3" key="1">
    <citation type="journal article" date="2016" name="Nat. Commun.">
        <title>The channel catfish genome sequence provides insights into the evolution of scale formation in teleosts.</title>
        <authorList>
            <person name="Liu Z."/>
            <person name="Liu S."/>
            <person name="Yao J."/>
            <person name="Bao L."/>
            <person name="Zhang J."/>
            <person name="Li Y."/>
            <person name="Jiang C."/>
            <person name="Sun L."/>
            <person name="Wang R."/>
            <person name="Zhang Y."/>
            <person name="Zhou T."/>
            <person name="Zeng Q."/>
            <person name="Fu Q."/>
            <person name="Gao S."/>
            <person name="Li N."/>
            <person name="Koren S."/>
            <person name="Jiang Y."/>
            <person name="Zimin A."/>
            <person name="Xu P."/>
            <person name="Phillippy A.M."/>
            <person name="Geng X."/>
            <person name="Song L."/>
            <person name="Sun F."/>
            <person name="Li C."/>
            <person name="Wang X."/>
            <person name="Chen A."/>
            <person name="Jin Y."/>
            <person name="Yuan Z."/>
            <person name="Yang Y."/>
            <person name="Tan S."/>
            <person name="Peatman E."/>
            <person name="Lu J."/>
            <person name="Qin Z."/>
            <person name="Dunham R."/>
            <person name="Li Z."/>
            <person name="Sonstegard T."/>
            <person name="Feng J."/>
            <person name="Danzmann R.G."/>
            <person name="Schroeder S."/>
            <person name="Scheffler B."/>
            <person name="Duke M.V."/>
            <person name="Ballard L."/>
            <person name="Kucuktas H."/>
            <person name="Kaltenboeck L."/>
            <person name="Liu H."/>
            <person name="Armbruster J."/>
            <person name="Xie Y."/>
            <person name="Kirby M.L."/>
            <person name="Tian Y."/>
            <person name="Flanagan M.E."/>
            <person name="Mu W."/>
            <person name="Waldbieser G.C."/>
        </authorList>
    </citation>
    <scope>NUCLEOTIDE SEQUENCE [LARGE SCALE GENOMIC DNA]</scope>
    <source>
        <strain evidence="3">SDA103</strain>
    </source>
</reference>
<dbReference type="KEGG" id="ipu:108261157"/>
<dbReference type="Pfam" id="PF13638">
    <property type="entry name" value="PIN_4"/>
    <property type="match status" value="1"/>
</dbReference>
<dbReference type="GeneID" id="108261157"/>
<dbReference type="AlphaFoldDB" id="A0A9F7TRL7"/>
<feature type="compositionally biased region" description="Basic and acidic residues" evidence="1">
    <location>
        <begin position="26"/>
        <end position="54"/>
    </location>
</feature>
<evidence type="ECO:0000259" key="2">
    <source>
        <dbReference type="Pfam" id="PF13638"/>
    </source>
</evidence>
<evidence type="ECO:0000313" key="4">
    <source>
        <dbReference type="RefSeq" id="XP_053542764.1"/>
    </source>
</evidence>
<feature type="domain" description="PIN" evidence="2">
    <location>
        <begin position="150"/>
        <end position="261"/>
    </location>
</feature>
<dbReference type="OrthoDB" id="548295at2759"/>
<evidence type="ECO:0000313" key="3">
    <source>
        <dbReference type="Proteomes" id="UP000221080"/>
    </source>
</evidence>
<protein>
    <submittedName>
        <fullName evidence="4">Transcriptional protein SWT1 isoform X1</fullName>
    </submittedName>
</protein>
<dbReference type="PANTHER" id="PTHR16161:SF0">
    <property type="entry name" value="TRANSCRIPTIONAL PROTEIN SWT1"/>
    <property type="match status" value="1"/>
</dbReference>
<dbReference type="RefSeq" id="XP_053542764.1">
    <property type="nucleotide sequence ID" value="XM_053686789.1"/>
</dbReference>
<organism evidence="3 4">
    <name type="scientific">Ictalurus punctatus</name>
    <name type="common">Channel catfish</name>
    <name type="synonym">Silurus punctatus</name>
    <dbReference type="NCBI Taxonomy" id="7998"/>
    <lineage>
        <taxon>Eukaryota</taxon>
        <taxon>Metazoa</taxon>
        <taxon>Chordata</taxon>
        <taxon>Craniata</taxon>
        <taxon>Vertebrata</taxon>
        <taxon>Euteleostomi</taxon>
        <taxon>Actinopterygii</taxon>
        <taxon>Neopterygii</taxon>
        <taxon>Teleostei</taxon>
        <taxon>Ostariophysi</taxon>
        <taxon>Siluriformes</taxon>
        <taxon>Ictaluridae</taxon>
        <taxon>Ictalurus</taxon>
    </lineage>
</organism>
<dbReference type="InterPro" id="IPR002716">
    <property type="entry name" value="PIN_dom"/>
</dbReference>
<feature type="region of interest" description="Disordered" evidence="1">
    <location>
        <begin position="15"/>
        <end position="75"/>
    </location>
</feature>
<gene>
    <name evidence="4" type="primary">LOC108261157</name>
</gene>
<dbReference type="GO" id="GO:0005634">
    <property type="term" value="C:nucleus"/>
    <property type="evidence" value="ECO:0007669"/>
    <property type="project" value="TreeGrafter"/>
</dbReference>
<name>A0A9F7TRL7_ICTPU</name>
<dbReference type="InterPro" id="IPR052626">
    <property type="entry name" value="SWT1_Regulator"/>
</dbReference>
<dbReference type="PANTHER" id="PTHR16161">
    <property type="entry name" value="TRANSCRIPTIONAL PROTEIN SWT1"/>
    <property type="match status" value="1"/>
</dbReference>
<evidence type="ECO:0000256" key="1">
    <source>
        <dbReference type="SAM" id="MobiDB-lite"/>
    </source>
</evidence>